<dbReference type="InterPro" id="IPR050317">
    <property type="entry name" value="Plant_Fungal_Acyltransferase"/>
</dbReference>
<dbReference type="EMBL" id="LXQA010066901">
    <property type="protein sequence ID" value="MCI07852.1"/>
    <property type="molecule type" value="Genomic_DNA"/>
</dbReference>
<evidence type="ECO:0000256" key="1">
    <source>
        <dbReference type="ARBA" id="ARBA00009861"/>
    </source>
</evidence>
<dbReference type="GO" id="GO:0016747">
    <property type="term" value="F:acyltransferase activity, transferring groups other than amino-acyl groups"/>
    <property type="evidence" value="ECO:0007669"/>
    <property type="project" value="TreeGrafter"/>
</dbReference>
<dbReference type="PANTHER" id="PTHR31642:SF5">
    <property type="entry name" value="OS01G0104900 PROTEIN"/>
    <property type="match status" value="1"/>
</dbReference>
<sequence length="142" mass="16115">MSTTMELPDCYYPIPPINITPCIPTPNHTLHLNNLDDELYKKFIPYVYIFKKSVGIDTLKSSLSRVLVDYYPFAGRFRTSTEDENKLVVDCNGEGALFVEASMDITVEELLKSSMMPNSSWKKIICNVESKNSIDTPLLVIQ</sequence>
<evidence type="ECO:0000313" key="2">
    <source>
        <dbReference type="EMBL" id="MCI07852.1"/>
    </source>
</evidence>
<accession>A0A392P7Z5</accession>
<proteinExistence type="inferred from homology"/>
<keyword evidence="3" id="KW-1185">Reference proteome</keyword>
<dbReference type="PANTHER" id="PTHR31642">
    <property type="entry name" value="TRICHOTHECENE 3-O-ACETYLTRANSFERASE"/>
    <property type="match status" value="1"/>
</dbReference>
<feature type="non-terminal residue" evidence="2">
    <location>
        <position position="142"/>
    </location>
</feature>
<dbReference type="AlphaFoldDB" id="A0A392P7Z5"/>
<dbReference type="InterPro" id="IPR023213">
    <property type="entry name" value="CAT-like_dom_sf"/>
</dbReference>
<name>A0A392P7Z5_9FABA</name>
<reference evidence="2 3" key="1">
    <citation type="journal article" date="2018" name="Front. Plant Sci.">
        <title>Red Clover (Trifolium pratense) and Zigzag Clover (T. medium) - A Picture of Genomic Similarities and Differences.</title>
        <authorList>
            <person name="Dluhosova J."/>
            <person name="Istvanek J."/>
            <person name="Nedelnik J."/>
            <person name="Repkova J."/>
        </authorList>
    </citation>
    <scope>NUCLEOTIDE SEQUENCE [LARGE SCALE GENOMIC DNA]</scope>
    <source>
        <strain evidence="3">cv. 10/8</strain>
        <tissue evidence="2">Leaf</tissue>
    </source>
</reference>
<comment type="similarity">
    <text evidence="1">Belongs to the plant acyltransferase family.</text>
</comment>
<protein>
    <submittedName>
        <fullName evidence="2">13-hydroxylupanine O-tigloyltransferase-like</fullName>
    </submittedName>
</protein>
<keyword evidence="2" id="KW-0808">Transferase</keyword>
<dbReference type="Gene3D" id="3.30.559.10">
    <property type="entry name" value="Chloramphenicol acetyltransferase-like domain"/>
    <property type="match status" value="1"/>
</dbReference>
<organism evidence="2 3">
    <name type="scientific">Trifolium medium</name>
    <dbReference type="NCBI Taxonomy" id="97028"/>
    <lineage>
        <taxon>Eukaryota</taxon>
        <taxon>Viridiplantae</taxon>
        <taxon>Streptophyta</taxon>
        <taxon>Embryophyta</taxon>
        <taxon>Tracheophyta</taxon>
        <taxon>Spermatophyta</taxon>
        <taxon>Magnoliopsida</taxon>
        <taxon>eudicotyledons</taxon>
        <taxon>Gunneridae</taxon>
        <taxon>Pentapetalae</taxon>
        <taxon>rosids</taxon>
        <taxon>fabids</taxon>
        <taxon>Fabales</taxon>
        <taxon>Fabaceae</taxon>
        <taxon>Papilionoideae</taxon>
        <taxon>50 kb inversion clade</taxon>
        <taxon>NPAAA clade</taxon>
        <taxon>Hologalegina</taxon>
        <taxon>IRL clade</taxon>
        <taxon>Trifolieae</taxon>
        <taxon>Trifolium</taxon>
    </lineage>
</organism>
<dbReference type="Proteomes" id="UP000265520">
    <property type="component" value="Unassembled WGS sequence"/>
</dbReference>
<comment type="caution">
    <text evidence="2">The sequence shown here is derived from an EMBL/GenBank/DDBJ whole genome shotgun (WGS) entry which is preliminary data.</text>
</comment>
<dbReference type="Pfam" id="PF02458">
    <property type="entry name" value="Transferase"/>
    <property type="match status" value="1"/>
</dbReference>
<evidence type="ECO:0000313" key="3">
    <source>
        <dbReference type="Proteomes" id="UP000265520"/>
    </source>
</evidence>